<sequence>MEKTKAPRWYLAYKHYYDIITIRHTPESNWQPSAEVQQFLAMHTSILLIQIQPPRCYHSSSRSLLLGQRAARSPRARARWSGDFTSPMRLG</sequence>
<feature type="non-terminal residue" evidence="1">
    <location>
        <position position="91"/>
    </location>
</feature>
<reference evidence="1" key="1">
    <citation type="submission" date="2021-12" db="EMBL/GenBank/DDBJ databases">
        <authorList>
            <person name="Martin H S."/>
        </authorList>
    </citation>
    <scope>NUCLEOTIDE SEQUENCE</scope>
</reference>
<keyword evidence="2" id="KW-1185">Reference proteome</keyword>
<evidence type="ECO:0000313" key="1">
    <source>
        <dbReference type="EMBL" id="CAH0722073.1"/>
    </source>
</evidence>
<dbReference type="Proteomes" id="UP000838878">
    <property type="component" value="Chromosome 3"/>
</dbReference>
<protein>
    <submittedName>
        <fullName evidence="1">Uncharacterized protein</fullName>
    </submittedName>
</protein>
<gene>
    <name evidence="1" type="ORF">BINO364_LOCUS8089</name>
</gene>
<dbReference type="EMBL" id="OV170223">
    <property type="protein sequence ID" value="CAH0722073.1"/>
    <property type="molecule type" value="Genomic_DNA"/>
</dbReference>
<name>A0A8J9UL00_9NEOP</name>
<organism evidence="1 2">
    <name type="scientific">Brenthis ino</name>
    <name type="common">lesser marbled fritillary</name>
    <dbReference type="NCBI Taxonomy" id="405034"/>
    <lineage>
        <taxon>Eukaryota</taxon>
        <taxon>Metazoa</taxon>
        <taxon>Ecdysozoa</taxon>
        <taxon>Arthropoda</taxon>
        <taxon>Hexapoda</taxon>
        <taxon>Insecta</taxon>
        <taxon>Pterygota</taxon>
        <taxon>Neoptera</taxon>
        <taxon>Endopterygota</taxon>
        <taxon>Lepidoptera</taxon>
        <taxon>Glossata</taxon>
        <taxon>Ditrysia</taxon>
        <taxon>Papilionoidea</taxon>
        <taxon>Nymphalidae</taxon>
        <taxon>Heliconiinae</taxon>
        <taxon>Argynnini</taxon>
        <taxon>Brenthis</taxon>
    </lineage>
</organism>
<proteinExistence type="predicted"/>
<accession>A0A8J9UL00</accession>
<dbReference type="AlphaFoldDB" id="A0A8J9UL00"/>
<evidence type="ECO:0000313" key="2">
    <source>
        <dbReference type="Proteomes" id="UP000838878"/>
    </source>
</evidence>